<gene>
    <name evidence="1" type="ORF">SMN809_LOCUS47962</name>
</gene>
<dbReference type="AlphaFoldDB" id="A0A8S3BVR0"/>
<proteinExistence type="predicted"/>
<dbReference type="Gene3D" id="1.10.510.10">
    <property type="entry name" value="Transferase(Phosphotransferase) domain 1"/>
    <property type="match status" value="1"/>
</dbReference>
<dbReference type="Proteomes" id="UP000676336">
    <property type="component" value="Unassembled WGS sequence"/>
</dbReference>
<feature type="non-terminal residue" evidence="1">
    <location>
        <position position="58"/>
    </location>
</feature>
<reference evidence="1" key="1">
    <citation type="submission" date="2021-02" db="EMBL/GenBank/DDBJ databases">
        <authorList>
            <person name="Nowell W R."/>
        </authorList>
    </citation>
    <scope>NUCLEOTIDE SEQUENCE</scope>
</reference>
<evidence type="ECO:0000313" key="2">
    <source>
        <dbReference type="Proteomes" id="UP000676336"/>
    </source>
</evidence>
<accession>A0A8S3BVR0</accession>
<dbReference type="EMBL" id="CAJOBI010153043">
    <property type="protein sequence ID" value="CAF4819204.1"/>
    <property type="molecule type" value="Genomic_DNA"/>
</dbReference>
<evidence type="ECO:0000313" key="1">
    <source>
        <dbReference type="EMBL" id="CAF4819204.1"/>
    </source>
</evidence>
<feature type="non-terminal residue" evidence="1">
    <location>
        <position position="1"/>
    </location>
</feature>
<organism evidence="1 2">
    <name type="scientific">Rotaria magnacalcarata</name>
    <dbReference type="NCBI Taxonomy" id="392030"/>
    <lineage>
        <taxon>Eukaryota</taxon>
        <taxon>Metazoa</taxon>
        <taxon>Spiralia</taxon>
        <taxon>Gnathifera</taxon>
        <taxon>Rotifera</taxon>
        <taxon>Eurotatoria</taxon>
        <taxon>Bdelloidea</taxon>
        <taxon>Philodinida</taxon>
        <taxon>Philodinidae</taxon>
        <taxon>Rotaria</taxon>
    </lineage>
</organism>
<comment type="caution">
    <text evidence="1">The sequence shown here is derived from an EMBL/GenBank/DDBJ whole genome shotgun (WGS) entry which is preliminary data.</text>
</comment>
<sequence>VGQMKDKYDHASFLKSLPSEFKQFLEHIQSLNYEDKPDYDLLQNLFRTAITRRGYKES</sequence>
<name>A0A8S3BVR0_9BILA</name>
<protein>
    <submittedName>
        <fullName evidence="1">Uncharacterized protein</fullName>
    </submittedName>
</protein>